<dbReference type="HOGENOM" id="CLU_003712_0_0_1"/>
<dbReference type="GO" id="GO:0005737">
    <property type="term" value="C:cytoplasm"/>
    <property type="evidence" value="ECO:0007669"/>
    <property type="project" value="TreeGrafter"/>
</dbReference>
<dbReference type="GeneID" id="19113041"/>
<dbReference type="PANTHER" id="PTHR11223:SF3">
    <property type="entry name" value="EXPORTIN-5"/>
    <property type="match status" value="1"/>
</dbReference>
<dbReference type="Gene3D" id="1.25.10.10">
    <property type="entry name" value="Leucine-rich Repeat Variant"/>
    <property type="match status" value="1"/>
</dbReference>
<feature type="domain" description="Exportin-5 C-terminal" evidence="1">
    <location>
        <begin position="355"/>
        <end position="1198"/>
    </location>
</feature>
<dbReference type="OMA" id="IAKRSWG"/>
<evidence type="ECO:0000313" key="2">
    <source>
        <dbReference type="EMBL" id="EMD00164.1"/>
    </source>
</evidence>
<dbReference type="RefSeq" id="XP_007672664.1">
    <property type="nucleotide sequence ID" value="XM_007674474.1"/>
</dbReference>
<proteinExistence type="predicted"/>
<evidence type="ECO:0000313" key="3">
    <source>
        <dbReference type="Proteomes" id="UP000011761"/>
    </source>
</evidence>
<dbReference type="OrthoDB" id="2215036at2759"/>
<dbReference type="GO" id="GO:0042565">
    <property type="term" value="C:RNA nuclear export complex"/>
    <property type="evidence" value="ECO:0007669"/>
    <property type="project" value="TreeGrafter"/>
</dbReference>
<dbReference type="GO" id="GO:0006405">
    <property type="term" value="P:RNA export from nucleus"/>
    <property type="evidence" value="ECO:0007669"/>
    <property type="project" value="TreeGrafter"/>
</dbReference>
<accession>M2N7S8</accession>
<protein>
    <recommendedName>
        <fullName evidence="1">Exportin-5 C-terminal domain-containing protein</fullName>
    </recommendedName>
</protein>
<dbReference type="InterPro" id="IPR045478">
    <property type="entry name" value="Exportin-5_C"/>
</dbReference>
<evidence type="ECO:0000259" key="1">
    <source>
        <dbReference type="Pfam" id="PF19273"/>
    </source>
</evidence>
<gene>
    <name evidence="2" type="ORF">BAUCODRAFT_367095</name>
</gene>
<dbReference type="Pfam" id="PF19273">
    <property type="entry name" value="Exportin-5"/>
    <property type="match status" value="1"/>
</dbReference>
<dbReference type="GO" id="GO:0005049">
    <property type="term" value="F:nuclear export signal receptor activity"/>
    <property type="evidence" value="ECO:0007669"/>
    <property type="project" value="InterPro"/>
</dbReference>
<dbReference type="EMBL" id="KB445551">
    <property type="protein sequence ID" value="EMD00164.1"/>
    <property type="molecule type" value="Genomic_DNA"/>
</dbReference>
<dbReference type="AlphaFoldDB" id="M2N7S8"/>
<dbReference type="eggNOG" id="KOG2020">
    <property type="taxonomic scope" value="Eukaryota"/>
</dbReference>
<dbReference type="Proteomes" id="UP000011761">
    <property type="component" value="Unassembled WGS sequence"/>
</dbReference>
<organism evidence="2 3">
    <name type="scientific">Baudoinia panamericana (strain UAMH 10762)</name>
    <name type="common">Angels' share fungus</name>
    <name type="synonym">Baudoinia compniacensis (strain UAMH 10762)</name>
    <dbReference type="NCBI Taxonomy" id="717646"/>
    <lineage>
        <taxon>Eukaryota</taxon>
        <taxon>Fungi</taxon>
        <taxon>Dikarya</taxon>
        <taxon>Ascomycota</taxon>
        <taxon>Pezizomycotina</taxon>
        <taxon>Dothideomycetes</taxon>
        <taxon>Dothideomycetidae</taxon>
        <taxon>Mycosphaerellales</taxon>
        <taxon>Teratosphaeriaceae</taxon>
        <taxon>Baudoinia</taxon>
    </lineage>
</organism>
<dbReference type="GO" id="GO:0006611">
    <property type="term" value="P:protein export from nucleus"/>
    <property type="evidence" value="ECO:0007669"/>
    <property type="project" value="InterPro"/>
</dbReference>
<keyword evidence="3" id="KW-1185">Reference proteome</keyword>
<reference evidence="2 3" key="1">
    <citation type="journal article" date="2012" name="PLoS Pathog.">
        <title>Diverse lifestyles and strategies of plant pathogenesis encoded in the genomes of eighteen Dothideomycetes fungi.</title>
        <authorList>
            <person name="Ohm R.A."/>
            <person name="Feau N."/>
            <person name="Henrissat B."/>
            <person name="Schoch C.L."/>
            <person name="Horwitz B.A."/>
            <person name="Barry K.W."/>
            <person name="Condon B.J."/>
            <person name="Copeland A.C."/>
            <person name="Dhillon B."/>
            <person name="Glaser F."/>
            <person name="Hesse C.N."/>
            <person name="Kosti I."/>
            <person name="LaButti K."/>
            <person name="Lindquist E.A."/>
            <person name="Lucas S."/>
            <person name="Salamov A.A."/>
            <person name="Bradshaw R.E."/>
            <person name="Ciuffetti L."/>
            <person name="Hamelin R.C."/>
            <person name="Kema G.H.J."/>
            <person name="Lawrence C."/>
            <person name="Scott J.A."/>
            <person name="Spatafora J.W."/>
            <person name="Turgeon B.G."/>
            <person name="de Wit P.J.G.M."/>
            <person name="Zhong S."/>
            <person name="Goodwin S.B."/>
            <person name="Grigoriev I.V."/>
        </authorList>
    </citation>
    <scope>NUCLEOTIDE SEQUENCE [LARGE SCALE GENOMIC DNA]</scope>
    <source>
        <strain evidence="2 3">UAMH 10762</strain>
    </source>
</reference>
<dbReference type="InterPro" id="IPR045065">
    <property type="entry name" value="XPO1/5"/>
</dbReference>
<dbReference type="KEGG" id="bcom:BAUCODRAFT_367095"/>
<sequence>MSGPFGLDGAFDVYYEATNTNNVVDQIRDALAATYDPGISNETRQQALQFLDHVKLMPNAPQHGYNLAEDWRQNDAVRYYGLQILEYTIRYRWTECGLAQTQQLREWTRSLAGSLRKQDPLFIRNKVAQLWVEVAKRCWGDEWMDMDQQLVNLWQTSVGVKGTVNFVFVLYVLETLSEDIINNEDPAAGLRMEVLGAALHEIMVPRYVYEDVVRTRGDRQEVRCDGEGWLARIAEFLVLLINQVTREGDVDTASELSACAIKALDALRPTLVWITIRAALTVDLVPSLFLPFDTEDVALQTAATETLYVLLCRPYNGNEQTAWVKLTQQALHHDRIGTIRQIFEGTSCGPGEEDESYRLLKKLSELLSVLSDDVALHPELLACDSVDVPAFFDFLVVVVQSKSLAVSLPVLHSWSKLMGVQATTVIDMVLRALQPLVQTCSERLLRYEELPPDSEDDVVRFLDVDSDTIPERHAFLGNYRRYCVSILTAIGRTRPLEAMQHVLGQMRLMLENGPYTGGRGFTSDGYTKNSLPALQFDAQFNVVSSVLKGYSMWCLDTQALPHEDPLFARAGSDRATAEDALQEWSSGVINLHVDDPDVAAKVLHTLVAVVKTVKPSSEFVLKVVQHLLTMRLYDNPGHAAFSDAVRVFEGQRVMELQRLALAFSSELLEVYHELEPRIGVLIEKHNEDPKLVWSYRGFLFMIIHRAPHLEHDARIGRLQQMLQPIQLAWEKYKSSSSLSSFEDFCQSLGLGNLAEFQKAYRFDEVSDWSAQQLDLDGIARQQVIKDRIERIPLRMTRAMLSVTVERLHADTEEFINARAVWRDLILTILPSVLQTLRYAVAFHDMKNWSHLSPELQAVMKRTLQDRFWQSGISNESKDEFYARISGSKTSYEGFASTVRSTMRIVRDQGYHIIFMLTKFEDDLYGIPNVAEGLADNLFSEVEALPANHLHPLIDLTIRLVMRCPGQYRTTVLPPLLKALLTRLDNKITSEWAAIDAATNFDARDEDDLGNEMRAESILRQLAYSMVCFVQSLLEIQPTPADVTNGTNGTDAAPHPKIRDIVLQDPSILEPMLVFCNHVLRMRDTRCCTAICRVFRSVVPFFQADTLPMPEVREFICTEVLKACITSLHEPYFADMQKDLAALIANIILLYSRRTSTLRNVLLSLPGMTQHKVERTIEDISRVPSERKQRALVLGLLEDLRAVSIHEAGKIARPPPPQGIRRGEGGQQAYMQIEQRPAITNGEETGLEDVAGLFGD</sequence>
<dbReference type="GO" id="GO:0003723">
    <property type="term" value="F:RNA binding"/>
    <property type="evidence" value="ECO:0007669"/>
    <property type="project" value="TreeGrafter"/>
</dbReference>
<dbReference type="InterPro" id="IPR011989">
    <property type="entry name" value="ARM-like"/>
</dbReference>
<dbReference type="InterPro" id="IPR016024">
    <property type="entry name" value="ARM-type_fold"/>
</dbReference>
<dbReference type="STRING" id="717646.M2N7S8"/>
<dbReference type="PANTHER" id="PTHR11223">
    <property type="entry name" value="EXPORTIN 1/5"/>
    <property type="match status" value="1"/>
</dbReference>
<dbReference type="GO" id="GO:0005634">
    <property type="term" value="C:nucleus"/>
    <property type="evidence" value="ECO:0007669"/>
    <property type="project" value="TreeGrafter"/>
</dbReference>
<name>M2N7S8_BAUPA</name>
<dbReference type="SUPFAM" id="SSF48371">
    <property type="entry name" value="ARM repeat"/>
    <property type="match status" value="1"/>
</dbReference>